<dbReference type="InterPro" id="IPR050448">
    <property type="entry name" value="OpgB/LTA_synthase_biosynth"/>
</dbReference>
<evidence type="ECO:0000256" key="4">
    <source>
        <dbReference type="ARBA" id="ARBA00022989"/>
    </source>
</evidence>
<dbReference type="PANTHER" id="PTHR47371">
    <property type="entry name" value="LIPOTEICHOIC ACID SYNTHASE"/>
    <property type="match status" value="1"/>
</dbReference>
<feature type="transmembrane region" description="Helical" evidence="6">
    <location>
        <begin position="75"/>
        <end position="95"/>
    </location>
</feature>
<dbReference type="EMBL" id="CABVOU010000027">
    <property type="protein sequence ID" value="VVZ95287.1"/>
    <property type="molecule type" value="Genomic_DNA"/>
</dbReference>
<dbReference type="CDD" id="cd16015">
    <property type="entry name" value="LTA_synthase"/>
    <property type="match status" value="1"/>
</dbReference>
<feature type="domain" description="ILEI/PANDER" evidence="8">
    <location>
        <begin position="772"/>
        <end position="841"/>
    </location>
</feature>
<dbReference type="Pfam" id="PF00884">
    <property type="entry name" value="Sulfatase"/>
    <property type="match status" value="1"/>
</dbReference>
<evidence type="ECO:0000256" key="5">
    <source>
        <dbReference type="ARBA" id="ARBA00023136"/>
    </source>
</evidence>
<sequence>MSFLLLISLGFFALGCAVSRVQRRVLILPLGGLGLLLAILSSTHVVANHFTGQGVDESVIYHLLVGLEGAGFREYLGIMVLAVVLLMVSLAYGWTMIHLLRWRPSRLPHFVGWASLPLLVLAWGVNPGAVGLVTLVPQHVMVQPEGKLPEAFVFPGEARLQAGVKKPKNLVLIYAESLERTYFDESIFPALVPHLVARQEQALSFTGIEQMPGMWWTMGGKVGSQCGTPLVTASGLTSMSNSSDFLPGARCLGDLLAEQDYTLHYIGGADSEFGGKKSFYKTHGFARIEGLHDLSDGLSETDGLNHWGLQDDETLPLVAERFDELASEDAPFVLATLTLGTHHPKGHVASQCLDSPYAESEDPMLEAVHCSDRLIDDLVEHILGSPYAEETLLVVMSDHTAMRNTVSEVLEANPRRNLFMVLGDDIDPARDDRPGSQLDMAPTLLSLMGFESKALGLGRNLLGDEANFLETHEYPQEALRELYPSLRTLWGIPDLKKGLYLDQERRLVTIGTREFEYPLMLRFDDELAVQEVLGSTAELARLPESAAFLWVDDCQRNTLQPLTPGEVCVVWSNSLAEPARLKRLTSESPSMHGRLLRLTSPDGESSIEILPPLEETLPHLQLGGQIIVDGQPVMNFGELISKGNARVTLEAQPNSGMGFVRWQGVEGLEQFAPKVSVPGEELDDIQPVFDQDVENESMTMSYRSAWAGIASREKGRLAEHLSPGDDVASVARVALWHEDIGSLDLRGFGGFKMPDPRGFIRVNGETLLEGDRGLNLVILDPSGEVVHAVHYDTHVSADESDALAEKVAAVEPNHLVLLASFDEFTSSLTPALIEQLQRLGFALSLPD</sequence>
<dbReference type="Proteomes" id="UP000326725">
    <property type="component" value="Unassembled WGS sequence"/>
</dbReference>
<evidence type="ECO:0000259" key="7">
    <source>
        <dbReference type="Pfam" id="PF00884"/>
    </source>
</evidence>
<feature type="transmembrane region" description="Helical" evidence="6">
    <location>
        <begin position="107"/>
        <end position="125"/>
    </location>
</feature>
<dbReference type="SUPFAM" id="SSF53649">
    <property type="entry name" value="Alkaline phosphatase-like"/>
    <property type="match status" value="1"/>
</dbReference>
<dbReference type="PANTHER" id="PTHR47371:SF3">
    <property type="entry name" value="PHOSPHOGLYCEROL TRANSFERASE I"/>
    <property type="match status" value="1"/>
</dbReference>
<evidence type="ECO:0000256" key="6">
    <source>
        <dbReference type="SAM" id="Phobius"/>
    </source>
</evidence>
<comment type="subcellular location">
    <subcellularLocation>
        <location evidence="1">Cell membrane</location>
        <topology evidence="1">Multi-pass membrane protein</topology>
    </subcellularLocation>
</comment>
<organism evidence="9 10">
    <name type="scientific">Halomonas lysinitropha</name>
    <dbReference type="NCBI Taxonomy" id="2607506"/>
    <lineage>
        <taxon>Bacteria</taxon>
        <taxon>Pseudomonadati</taxon>
        <taxon>Pseudomonadota</taxon>
        <taxon>Gammaproteobacteria</taxon>
        <taxon>Oceanospirillales</taxon>
        <taxon>Halomonadaceae</taxon>
        <taxon>Halomonas</taxon>
    </lineage>
</organism>
<dbReference type="RefSeq" id="WP_151443001.1">
    <property type="nucleotide sequence ID" value="NZ_CABVOU010000027.1"/>
</dbReference>
<keyword evidence="3 6" id="KW-0812">Transmembrane</keyword>
<evidence type="ECO:0000256" key="2">
    <source>
        <dbReference type="ARBA" id="ARBA00022475"/>
    </source>
</evidence>
<reference evidence="9 10" key="1">
    <citation type="submission" date="2019-09" db="EMBL/GenBank/DDBJ databases">
        <authorList>
            <person name="Criscuolo A."/>
        </authorList>
    </citation>
    <scope>NUCLEOTIDE SEQUENCE [LARGE SCALE GENOMIC DNA]</scope>
    <source>
        <strain evidence="10">3(2)</strain>
    </source>
</reference>
<keyword evidence="5 6" id="KW-0472">Membrane</keyword>
<dbReference type="Gene3D" id="3.40.720.10">
    <property type="entry name" value="Alkaline Phosphatase, subunit A"/>
    <property type="match status" value="1"/>
</dbReference>
<dbReference type="InterPro" id="IPR017850">
    <property type="entry name" value="Alkaline_phosphatase_core_sf"/>
</dbReference>
<dbReference type="GO" id="GO:0016740">
    <property type="term" value="F:transferase activity"/>
    <property type="evidence" value="ECO:0007669"/>
    <property type="project" value="UniProtKB-KW"/>
</dbReference>
<keyword evidence="2" id="KW-1003">Cell membrane</keyword>
<evidence type="ECO:0000313" key="10">
    <source>
        <dbReference type="Proteomes" id="UP000326725"/>
    </source>
</evidence>
<evidence type="ECO:0000256" key="1">
    <source>
        <dbReference type="ARBA" id="ARBA00004651"/>
    </source>
</evidence>
<dbReference type="InterPro" id="IPR039477">
    <property type="entry name" value="ILEI/PANDER_dom"/>
</dbReference>
<keyword evidence="9" id="KW-0808">Transferase</keyword>
<dbReference type="InterPro" id="IPR000917">
    <property type="entry name" value="Sulfatase_N"/>
</dbReference>
<gene>
    <name evidence="9" type="ORF">HALO32_01352</name>
</gene>
<protein>
    <submittedName>
        <fullName evidence="9">Phosphoglycerol transferase I</fullName>
    </submittedName>
</protein>
<evidence type="ECO:0000259" key="8">
    <source>
        <dbReference type="Pfam" id="PF15711"/>
    </source>
</evidence>
<name>A0A5K1I545_9GAMM</name>
<dbReference type="AlphaFoldDB" id="A0A5K1I545"/>
<evidence type="ECO:0000313" key="9">
    <source>
        <dbReference type="EMBL" id="VVZ95287.1"/>
    </source>
</evidence>
<keyword evidence="10" id="KW-1185">Reference proteome</keyword>
<dbReference type="GO" id="GO:0005886">
    <property type="term" value="C:plasma membrane"/>
    <property type="evidence" value="ECO:0007669"/>
    <property type="project" value="UniProtKB-SubCell"/>
</dbReference>
<accession>A0A5K1I545</accession>
<feature type="domain" description="Sulfatase N-terminal" evidence="7">
    <location>
        <begin position="169"/>
        <end position="449"/>
    </location>
</feature>
<evidence type="ECO:0000256" key="3">
    <source>
        <dbReference type="ARBA" id="ARBA00022692"/>
    </source>
</evidence>
<proteinExistence type="predicted"/>
<dbReference type="Pfam" id="PF15711">
    <property type="entry name" value="ILEI"/>
    <property type="match status" value="1"/>
</dbReference>
<keyword evidence="4 6" id="KW-1133">Transmembrane helix</keyword>
<dbReference type="PROSITE" id="PS52031">
    <property type="entry name" value="GG_LECTIN"/>
    <property type="match status" value="1"/>
</dbReference>